<sequence>MGKGNAWSIVINRGSGGARRNHRVALERWGCQSLPAIATLAGAHVWSGNLPDKTHQFRPEPGIDDALFVQVECLSRHAIHSEFFARLECSDRDQFEEQPNVIFFAVMAMQPSVK</sequence>
<proteinExistence type="predicted"/>
<evidence type="ECO:0000313" key="2">
    <source>
        <dbReference type="Proteomes" id="UP000229897"/>
    </source>
</evidence>
<dbReference type="AlphaFoldDB" id="A0A2D2DLT8"/>
<dbReference type="Proteomes" id="UP000229897">
    <property type="component" value="Chromosome"/>
</dbReference>
<keyword evidence="2" id="KW-1185">Reference proteome</keyword>
<reference evidence="1" key="1">
    <citation type="submission" date="2017-10" db="EMBL/GenBank/DDBJ databases">
        <title>Massilia psychrophilum sp. nov., a novel purple-pigmented bacterium isolated from Tianshan glacier, Xinjiang Municipality, China.</title>
        <authorList>
            <person name="Wang H."/>
        </authorList>
    </citation>
    <scope>NUCLEOTIDE SEQUENCE [LARGE SCALE GENOMIC DNA]</scope>
    <source>
        <strain evidence="1">B2</strain>
    </source>
</reference>
<evidence type="ECO:0000313" key="1">
    <source>
        <dbReference type="EMBL" id="ATQ75948.1"/>
    </source>
</evidence>
<dbReference type="KEGG" id="mass:CR152_16460"/>
<dbReference type="EMBL" id="CP024608">
    <property type="protein sequence ID" value="ATQ75948.1"/>
    <property type="molecule type" value="Genomic_DNA"/>
</dbReference>
<name>A0A2D2DLT8_9BURK</name>
<gene>
    <name evidence="1" type="ORF">CR152_16460</name>
</gene>
<organism evidence="1 2">
    <name type="scientific">Massilia violaceinigra</name>
    <dbReference type="NCBI Taxonomy" id="2045208"/>
    <lineage>
        <taxon>Bacteria</taxon>
        <taxon>Pseudomonadati</taxon>
        <taxon>Pseudomonadota</taxon>
        <taxon>Betaproteobacteria</taxon>
        <taxon>Burkholderiales</taxon>
        <taxon>Oxalobacteraceae</taxon>
        <taxon>Telluria group</taxon>
        <taxon>Massilia</taxon>
    </lineage>
</organism>
<protein>
    <submittedName>
        <fullName evidence="1">Uncharacterized protein</fullName>
    </submittedName>
</protein>
<accession>A0A2D2DLT8</accession>